<dbReference type="Proteomes" id="UP000709295">
    <property type="component" value="Unassembled WGS sequence"/>
</dbReference>
<dbReference type="EMBL" id="JAENGY010001571">
    <property type="protein sequence ID" value="KAG6948370.1"/>
    <property type="molecule type" value="Genomic_DNA"/>
</dbReference>
<dbReference type="PANTHER" id="PTHR37066:SF1">
    <property type="entry name" value="LNS2_PITP DOMAIN-CONTAINING PROTEIN"/>
    <property type="match status" value="1"/>
</dbReference>
<proteinExistence type="predicted"/>
<name>A0A8J5IZU6_9STRA</name>
<evidence type="ECO:0000313" key="2">
    <source>
        <dbReference type="Proteomes" id="UP000709295"/>
    </source>
</evidence>
<organism evidence="1 2">
    <name type="scientific">Phytophthora aleatoria</name>
    <dbReference type="NCBI Taxonomy" id="2496075"/>
    <lineage>
        <taxon>Eukaryota</taxon>
        <taxon>Sar</taxon>
        <taxon>Stramenopiles</taxon>
        <taxon>Oomycota</taxon>
        <taxon>Peronosporomycetes</taxon>
        <taxon>Peronosporales</taxon>
        <taxon>Peronosporaceae</taxon>
        <taxon>Phytophthora</taxon>
    </lineage>
</organism>
<protein>
    <recommendedName>
        <fullName evidence="3">Helicase-associated domain-containing protein</fullName>
    </recommendedName>
</protein>
<dbReference type="PANTHER" id="PTHR37066">
    <property type="entry name" value="HELICASE-ASSOCIATED"/>
    <property type="match status" value="1"/>
</dbReference>
<sequence>MGFVQDVSQLKWDHILLPSLRQFWKLYGNTDVPYQFVVPEGDDAWPKLAWGRRLGLTAAAMRAGKAYASQMAESKEELERLGFFSTTVYERDWTEKILPSFKTHQQEFGHCLVRLDFKVLSCHPWSTMAWGIPLGKVVNRIRAAAAYAEQAARDKEILVTLGFAWNRNEAVWNQQIIPGIRGYSEVFKNGNIPHKFVVPSEDPWPRSAWGTKLGRILSDLRCAGTYLRYFGRDAGLLDALGVNLKLSARA</sequence>
<evidence type="ECO:0008006" key="3">
    <source>
        <dbReference type="Google" id="ProtNLM"/>
    </source>
</evidence>
<keyword evidence="2" id="KW-1185">Reference proteome</keyword>
<dbReference type="AlphaFoldDB" id="A0A8J5IZU6"/>
<comment type="caution">
    <text evidence="1">The sequence shown here is derived from an EMBL/GenBank/DDBJ whole genome shotgun (WGS) entry which is preliminary data.</text>
</comment>
<evidence type="ECO:0000313" key="1">
    <source>
        <dbReference type="EMBL" id="KAG6948370.1"/>
    </source>
</evidence>
<gene>
    <name evidence="1" type="ORF">JG688_00015127</name>
</gene>
<reference evidence="1" key="1">
    <citation type="submission" date="2021-01" db="EMBL/GenBank/DDBJ databases">
        <title>Phytophthora aleatoria, a newly-described species from Pinus radiata is distinct from Phytophthora cactorum isolates based on comparative genomics.</title>
        <authorList>
            <person name="Mcdougal R."/>
            <person name="Panda P."/>
            <person name="Williams N."/>
            <person name="Studholme D.J."/>
        </authorList>
    </citation>
    <scope>NUCLEOTIDE SEQUENCE</scope>
    <source>
        <strain evidence="1">NZFS 4037</strain>
    </source>
</reference>
<accession>A0A8J5IZU6</accession>